<sequence length="32" mass="3415">MHSRVSSVVIGITANQVYTAANKITHSVSIET</sequence>
<organism evidence="1">
    <name type="scientific">Anguilla anguilla</name>
    <name type="common">European freshwater eel</name>
    <name type="synonym">Muraena anguilla</name>
    <dbReference type="NCBI Taxonomy" id="7936"/>
    <lineage>
        <taxon>Eukaryota</taxon>
        <taxon>Metazoa</taxon>
        <taxon>Chordata</taxon>
        <taxon>Craniata</taxon>
        <taxon>Vertebrata</taxon>
        <taxon>Euteleostomi</taxon>
        <taxon>Actinopterygii</taxon>
        <taxon>Neopterygii</taxon>
        <taxon>Teleostei</taxon>
        <taxon>Anguilliformes</taxon>
        <taxon>Anguillidae</taxon>
        <taxon>Anguilla</taxon>
    </lineage>
</organism>
<dbReference type="AlphaFoldDB" id="A0A0E9SQ64"/>
<accession>A0A0E9SQ64</accession>
<name>A0A0E9SQ64_ANGAN</name>
<reference evidence="1" key="2">
    <citation type="journal article" date="2015" name="Fish Shellfish Immunol.">
        <title>Early steps in the European eel (Anguilla anguilla)-Vibrio vulnificus interaction in the gills: Role of the RtxA13 toxin.</title>
        <authorList>
            <person name="Callol A."/>
            <person name="Pajuelo D."/>
            <person name="Ebbesson L."/>
            <person name="Teles M."/>
            <person name="MacKenzie S."/>
            <person name="Amaro C."/>
        </authorList>
    </citation>
    <scope>NUCLEOTIDE SEQUENCE</scope>
</reference>
<dbReference type="EMBL" id="GBXM01065200">
    <property type="protein sequence ID" value="JAH43377.1"/>
    <property type="molecule type" value="Transcribed_RNA"/>
</dbReference>
<reference evidence="1" key="1">
    <citation type="submission" date="2014-11" db="EMBL/GenBank/DDBJ databases">
        <authorList>
            <person name="Amaro Gonzalez C."/>
        </authorList>
    </citation>
    <scope>NUCLEOTIDE SEQUENCE</scope>
</reference>
<proteinExistence type="predicted"/>
<evidence type="ECO:0000313" key="1">
    <source>
        <dbReference type="EMBL" id="JAH43377.1"/>
    </source>
</evidence>
<protein>
    <submittedName>
        <fullName evidence="1">Uncharacterized protein</fullName>
    </submittedName>
</protein>